<sequence>MFADNFFHPSIQNILALMVFCFLVVEFLSLLRIFFKVLERTRTTMWLSVQVAFLCTNSLPASKILGVVEEKKGDLDGIMRGNWKIPHCPEANRKAPRHPVYNGY</sequence>
<accession>A0ABD0UW43</accession>
<evidence type="ECO:0000313" key="2">
    <source>
        <dbReference type="EMBL" id="KAL0917104.1"/>
    </source>
</evidence>
<evidence type="ECO:0000256" key="1">
    <source>
        <dbReference type="SAM" id="Phobius"/>
    </source>
</evidence>
<keyword evidence="3" id="KW-1185">Reference proteome</keyword>
<reference evidence="2 3" key="1">
    <citation type="journal article" date="2024" name="Plant Biotechnol. J.">
        <title>Dendrobium thyrsiflorum genome and its molecular insights into genes involved in important horticultural traits.</title>
        <authorList>
            <person name="Chen B."/>
            <person name="Wang J.Y."/>
            <person name="Zheng P.J."/>
            <person name="Li K.L."/>
            <person name="Liang Y.M."/>
            <person name="Chen X.F."/>
            <person name="Zhang C."/>
            <person name="Zhao X."/>
            <person name="He X."/>
            <person name="Zhang G.Q."/>
            <person name="Liu Z.J."/>
            <person name="Xu Q."/>
        </authorList>
    </citation>
    <scope>NUCLEOTIDE SEQUENCE [LARGE SCALE GENOMIC DNA]</scope>
    <source>
        <strain evidence="2">GZMU011</strain>
    </source>
</reference>
<dbReference type="EMBL" id="JANQDX010000010">
    <property type="protein sequence ID" value="KAL0917104.1"/>
    <property type="molecule type" value="Genomic_DNA"/>
</dbReference>
<evidence type="ECO:0000313" key="3">
    <source>
        <dbReference type="Proteomes" id="UP001552299"/>
    </source>
</evidence>
<name>A0ABD0UW43_DENTH</name>
<proteinExistence type="predicted"/>
<protein>
    <submittedName>
        <fullName evidence="2">Uncharacterized protein</fullName>
    </submittedName>
</protein>
<dbReference type="Proteomes" id="UP001552299">
    <property type="component" value="Unassembled WGS sequence"/>
</dbReference>
<keyword evidence="1" id="KW-1133">Transmembrane helix</keyword>
<comment type="caution">
    <text evidence="2">The sequence shown here is derived from an EMBL/GenBank/DDBJ whole genome shotgun (WGS) entry which is preliminary data.</text>
</comment>
<keyword evidence="1" id="KW-0472">Membrane</keyword>
<feature type="transmembrane region" description="Helical" evidence="1">
    <location>
        <begin position="14"/>
        <end position="35"/>
    </location>
</feature>
<dbReference type="AlphaFoldDB" id="A0ABD0UW43"/>
<keyword evidence="1" id="KW-0812">Transmembrane</keyword>
<gene>
    <name evidence="2" type="ORF">M5K25_012151</name>
</gene>
<organism evidence="2 3">
    <name type="scientific">Dendrobium thyrsiflorum</name>
    <name type="common">Pinecone-like raceme dendrobium</name>
    <name type="synonym">Orchid</name>
    <dbReference type="NCBI Taxonomy" id="117978"/>
    <lineage>
        <taxon>Eukaryota</taxon>
        <taxon>Viridiplantae</taxon>
        <taxon>Streptophyta</taxon>
        <taxon>Embryophyta</taxon>
        <taxon>Tracheophyta</taxon>
        <taxon>Spermatophyta</taxon>
        <taxon>Magnoliopsida</taxon>
        <taxon>Liliopsida</taxon>
        <taxon>Asparagales</taxon>
        <taxon>Orchidaceae</taxon>
        <taxon>Epidendroideae</taxon>
        <taxon>Malaxideae</taxon>
        <taxon>Dendrobiinae</taxon>
        <taxon>Dendrobium</taxon>
    </lineage>
</organism>